<feature type="transmembrane region" description="Helical" evidence="1">
    <location>
        <begin position="6"/>
        <end position="27"/>
    </location>
</feature>
<evidence type="ECO:0000313" key="3">
    <source>
        <dbReference type="Proteomes" id="UP000249467"/>
    </source>
</evidence>
<sequence length="116" mass="12419">MSNGAGKFWGGLIVGTAIGAAAGILFAPKSGRETRQALKKSTQDLPKLAEQLGSNVQYQADRITEQAQRAIDDALVSLQEAIETGKEASRKLQEELALSMSSPSIETVDRSIEDEE</sequence>
<dbReference type="Proteomes" id="UP000249467">
    <property type="component" value="Unassembled WGS sequence"/>
</dbReference>
<dbReference type="InterPro" id="IPR052928">
    <property type="entry name" value="Desiccation-related_membrane"/>
</dbReference>
<proteinExistence type="predicted"/>
<comment type="caution">
    <text evidence="2">The sequence shown here is derived from an EMBL/GenBank/DDBJ whole genome shotgun (WGS) entry which is preliminary data.</text>
</comment>
<evidence type="ECO:0000313" key="2">
    <source>
        <dbReference type="EMBL" id="PZO36679.1"/>
    </source>
</evidence>
<keyword evidence="1" id="KW-0812">Transmembrane</keyword>
<evidence type="ECO:0000256" key="1">
    <source>
        <dbReference type="SAM" id="Phobius"/>
    </source>
</evidence>
<name>A0A2W4W3M2_9CYAN</name>
<dbReference type="InterPro" id="IPR024623">
    <property type="entry name" value="YtxH"/>
</dbReference>
<dbReference type="PANTHER" id="PTHR35792">
    <property type="entry name" value="GENERAL STRESS PROTEIN"/>
    <property type="match status" value="1"/>
</dbReference>
<dbReference type="Pfam" id="PF12732">
    <property type="entry name" value="YtxH"/>
    <property type="match status" value="1"/>
</dbReference>
<accession>A0A2W4W3M2</accession>
<keyword evidence="1" id="KW-1133">Transmembrane helix</keyword>
<protein>
    <submittedName>
        <fullName evidence="2">Gas vesicle protein</fullName>
    </submittedName>
</protein>
<dbReference type="PANTHER" id="PTHR35792:SF1">
    <property type="entry name" value="SLL0268 PROTEIN"/>
    <property type="match status" value="1"/>
</dbReference>
<reference evidence="2 3" key="1">
    <citation type="submission" date="2018-04" db="EMBL/GenBank/DDBJ databases">
        <authorList>
            <person name="Go L.Y."/>
            <person name="Mitchell J.A."/>
        </authorList>
    </citation>
    <scope>NUCLEOTIDE SEQUENCE [LARGE SCALE GENOMIC DNA]</scope>
    <source>
        <strain evidence="2">ULC066bin1</strain>
    </source>
</reference>
<reference evidence="2 3" key="2">
    <citation type="submission" date="2018-06" db="EMBL/GenBank/DDBJ databases">
        <title>Metagenomic assembly of (sub)arctic Cyanobacteria and their associated microbiome from non-axenic cultures.</title>
        <authorList>
            <person name="Baurain D."/>
        </authorList>
    </citation>
    <scope>NUCLEOTIDE SEQUENCE [LARGE SCALE GENOMIC DNA]</scope>
    <source>
        <strain evidence="2">ULC066bin1</strain>
    </source>
</reference>
<organism evidence="2 3">
    <name type="scientific">Pseudanabaena frigida</name>
    <dbReference type="NCBI Taxonomy" id="945775"/>
    <lineage>
        <taxon>Bacteria</taxon>
        <taxon>Bacillati</taxon>
        <taxon>Cyanobacteriota</taxon>
        <taxon>Cyanophyceae</taxon>
        <taxon>Pseudanabaenales</taxon>
        <taxon>Pseudanabaenaceae</taxon>
        <taxon>Pseudanabaena</taxon>
    </lineage>
</organism>
<dbReference type="EMBL" id="QBML01000038">
    <property type="protein sequence ID" value="PZO36679.1"/>
    <property type="molecule type" value="Genomic_DNA"/>
</dbReference>
<keyword evidence="1" id="KW-0472">Membrane</keyword>
<gene>
    <name evidence="2" type="ORF">DCF19_20970</name>
</gene>
<dbReference type="AlphaFoldDB" id="A0A2W4W3M2"/>